<feature type="domain" description="AB hydrolase-1" evidence="3">
    <location>
        <begin position="387"/>
        <end position="638"/>
    </location>
</feature>
<feature type="region of interest" description="Disordered" evidence="2">
    <location>
        <begin position="242"/>
        <end position="266"/>
    </location>
</feature>
<dbReference type="AlphaFoldDB" id="A0A2R6W432"/>
<keyword evidence="6" id="KW-1185">Reference proteome</keyword>
<evidence type="ECO:0000313" key="6">
    <source>
        <dbReference type="Proteomes" id="UP000244005"/>
    </source>
</evidence>
<name>A0A2R6W432_MARPO</name>
<evidence type="ECO:0000259" key="3">
    <source>
        <dbReference type="Pfam" id="PF00561"/>
    </source>
</evidence>
<organism evidence="5 6">
    <name type="scientific">Marchantia polymorpha</name>
    <name type="common">Common liverwort</name>
    <name type="synonym">Marchantia aquatica</name>
    <dbReference type="NCBI Taxonomy" id="3197"/>
    <lineage>
        <taxon>Eukaryota</taxon>
        <taxon>Viridiplantae</taxon>
        <taxon>Streptophyta</taxon>
        <taxon>Embryophyta</taxon>
        <taxon>Marchantiophyta</taxon>
        <taxon>Marchantiopsida</taxon>
        <taxon>Marchantiidae</taxon>
        <taxon>Marchantiales</taxon>
        <taxon>Marchantiaceae</taxon>
        <taxon>Marchantia</taxon>
    </lineage>
</organism>
<comment type="similarity">
    <text evidence="1">Belongs to the AB hydrolase superfamily. MetX family.</text>
</comment>
<dbReference type="OrthoDB" id="9972683at2759"/>
<dbReference type="Gene3D" id="3.40.50.1820">
    <property type="entry name" value="alpha/beta hydrolase"/>
    <property type="match status" value="1"/>
</dbReference>
<evidence type="ECO:0000313" key="5">
    <source>
        <dbReference type="EMBL" id="PTQ28614.1"/>
    </source>
</evidence>
<dbReference type="Proteomes" id="UP000244005">
    <property type="component" value="Unassembled WGS sequence"/>
</dbReference>
<dbReference type="GO" id="GO:0016747">
    <property type="term" value="F:acyltransferase activity, transferring groups other than amino-acyl groups"/>
    <property type="evidence" value="ECO:0007669"/>
    <property type="project" value="InterPro"/>
</dbReference>
<dbReference type="PANTHER" id="PTHR32268:SF15">
    <property type="entry name" value="HOMOSERINE ACETYLTRANSFERASE FAMILY PROTEIN (AFU_ORTHOLOGUE AFUA_1G15350)"/>
    <property type="match status" value="1"/>
</dbReference>
<dbReference type="Gramene" id="Mp3g20980.1">
    <property type="protein sequence ID" value="Mp3g20980.1.cds"/>
    <property type="gene ID" value="Mp3g20980"/>
</dbReference>
<evidence type="ECO:0000259" key="4">
    <source>
        <dbReference type="Pfam" id="PF13837"/>
    </source>
</evidence>
<dbReference type="Pfam" id="PF00561">
    <property type="entry name" value="Abhydrolase_1"/>
    <property type="match status" value="1"/>
</dbReference>
<dbReference type="InterPro" id="IPR000073">
    <property type="entry name" value="AB_hydrolase_1"/>
</dbReference>
<feature type="region of interest" description="Disordered" evidence="2">
    <location>
        <begin position="95"/>
        <end position="142"/>
    </location>
</feature>
<sequence>MMASTPDESCSRGLEMEAMASEDDVVHRAAGLVMDAMASEDDVGICAQPEFVKNHDRIRLDLGSARERGDAEMASTPNESCSQGLAVDGMASEDDVHSQGLGMDPMGSDDDVGLGPEPHVLAEQKHKKPKLDPEGGKVKDREEWSDGAISSLLDAYEEKYTKLDRGHLKGRDWEEVSSVVNGRCGAQKTAKGVMNCKYKMDTLKRRYKVEKDKKRSSGSMKSRWPWYARMEQLVEQGGDKMVAAEGSSAEDEDHLHPGTSDLPSAEAKPKVSQLLGFPSPAVKRPYRKRAIERGISRALSRSVRYEHTVAGIKLDPRTMTQGERESYELFDLGDFPLNEGATLRGAKLAYKTWGSLNEDSSNAILYPTWYSGRHWENDWLIGPTMTLDPSKYFIIVPNMFGNGLSTSPSNCSPPYNQARFPKVTVEDNVRAQYKLVVEKFGIRRLKLVLGWAMGAGQTFQWAVSYPDMMERILPFCGSARTSPHSVVMLEGVKAALTADIGFQDGWYKEIPSKGLRAAARVYAGWGFSQAFYWNELWRDMGYTSLEDCLIGYWEGFFLDRRDPNNLLTMLWTWANGNVGLTPGFDGNLEKALASIKAKAIVISAERDLYFPPQDEAYEVKFIPNAEFRVMPGLWGHFAGAGINPIDTKYIDQVIRELLAT</sequence>
<dbReference type="Gene3D" id="1.10.10.60">
    <property type="entry name" value="Homeodomain-like"/>
    <property type="match status" value="1"/>
</dbReference>
<dbReference type="PANTHER" id="PTHR32268">
    <property type="entry name" value="HOMOSERINE O-ACETYLTRANSFERASE"/>
    <property type="match status" value="1"/>
</dbReference>
<protein>
    <submittedName>
        <fullName evidence="5">Uncharacterized protein</fullName>
    </submittedName>
</protein>
<feature type="compositionally biased region" description="Basic and acidic residues" evidence="2">
    <location>
        <begin position="120"/>
        <end position="142"/>
    </location>
</feature>
<dbReference type="SUPFAM" id="SSF53474">
    <property type="entry name" value="alpha/beta-Hydrolases"/>
    <property type="match status" value="1"/>
</dbReference>
<accession>A0A2R6W432</accession>
<evidence type="ECO:0000256" key="1">
    <source>
        <dbReference type="ARBA" id="ARBA00006886"/>
    </source>
</evidence>
<feature type="domain" description="Myb/SANT-like DNA-binding" evidence="4">
    <location>
        <begin position="141"/>
        <end position="233"/>
    </location>
</feature>
<dbReference type="Pfam" id="PF13837">
    <property type="entry name" value="Myb_DNA-bind_4"/>
    <property type="match status" value="1"/>
</dbReference>
<dbReference type="NCBIfam" id="NF005757">
    <property type="entry name" value="PRK07581.1"/>
    <property type="match status" value="1"/>
</dbReference>
<dbReference type="InterPro" id="IPR008220">
    <property type="entry name" value="HAT_MetX-like"/>
</dbReference>
<proteinExistence type="inferred from homology"/>
<gene>
    <name evidence="5" type="ORF">MARPO_0159s0028</name>
</gene>
<evidence type="ECO:0000256" key="2">
    <source>
        <dbReference type="SAM" id="MobiDB-lite"/>
    </source>
</evidence>
<reference evidence="6" key="1">
    <citation type="journal article" date="2017" name="Cell">
        <title>Insights into land plant evolution garnered from the Marchantia polymorpha genome.</title>
        <authorList>
            <person name="Bowman J.L."/>
            <person name="Kohchi T."/>
            <person name="Yamato K.T."/>
            <person name="Jenkins J."/>
            <person name="Shu S."/>
            <person name="Ishizaki K."/>
            <person name="Yamaoka S."/>
            <person name="Nishihama R."/>
            <person name="Nakamura Y."/>
            <person name="Berger F."/>
            <person name="Adam C."/>
            <person name="Aki S.S."/>
            <person name="Althoff F."/>
            <person name="Araki T."/>
            <person name="Arteaga-Vazquez M.A."/>
            <person name="Balasubrmanian S."/>
            <person name="Barry K."/>
            <person name="Bauer D."/>
            <person name="Boehm C.R."/>
            <person name="Briginshaw L."/>
            <person name="Caballero-Perez J."/>
            <person name="Catarino B."/>
            <person name="Chen F."/>
            <person name="Chiyoda S."/>
            <person name="Chovatia M."/>
            <person name="Davies K.M."/>
            <person name="Delmans M."/>
            <person name="Demura T."/>
            <person name="Dierschke T."/>
            <person name="Dolan L."/>
            <person name="Dorantes-Acosta A.E."/>
            <person name="Eklund D.M."/>
            <person name="Florent S.N."/>
            <person name="Flores-Sandoval E."/>
            <person name="Fujiyama A."/>
            <person name="Fukuzawa H."/>
            <person name="Galik B."/>
            <person name="Grimanelli D."/>
            <person name="Grimwood J."/>
            <person name="Grossniklaus U."/>
            <person name="Hamada T."/>
            <person name="Haseloff J."/>
            <person name="Hetherington A.J."/>
            <person name="Higo A."/>
            <person name="Hirakawa Y."/>
            <person name="Hundley H.N."/>
            <person name="Ikeda Y."/>
            <person name="Inoue K."/>
            <person name="Inoue S.I."/>
            <person name="Ishida S."/>
            <person name="Jia Q."/>
            <person name="Kakita M."/>
            <person name="Kanazawa T."/>
            <person name="Kawai Y."/>
            <person name="Kawashima T."/>
            <person name="Kennedy M."/>
            <person name="Kinose K."/>
            <person name="Kinoshita T."/>
            <person name="Kohara Y."/>
            <person name="Koide E."/>
            <person name="Komatsu K."/>
            <person name="Kopischke S."/>
            <person name="Kubo M."/>
            <person name="Kyozuka J."/>
            <person name="Lagercrantz U."/>
            <person name="Lin S.S."/>
            <person name="Lindquist E."/>
            <person name="Lipzen A.M."/>
            <person name="Lu C.W."/>
            <person name="De Luna E."/>
            <person name="Martienssen R.A."/>
            <person name="Minamino N."/>
            <person name="Mizutani M."/>
            <person name="Mizutani M."/>
            <person name="Mochizuki N."/>
            <person name="Monte I."/>
            <person name="Mosher R."/>
            <person name="Nagasaki H."/>
            <person name="Nakagami H."/>
            <person name="Naramoto S."/>
            <person name="Nishitani K."/>
            <person name="Ohtani M."/>
            <person name="Okamoto T."/>
            <person name="Okumura M."/>
            <person name="Phillips J."/>
            <person name="Pollak B."/>
            <person name="Reinders A."/>
            <person name="Rovekamp M."/>
            <person name="Sano R."/>
            <person name="Sawa S."/>
            <person name="Schmid M.W."/>
            <person name="Shirakawa M."/>
            <person name="Solano R."/>
            <person name="Spunde A."/>
            <person name="Suetsugu N."/>
            <person name="Sugano S."/>
            <person name="Sugiyama A."/>
            <person name="Sun R."/>
            <person name="Suzuki Y."/>
            <person name="Takenaka M."/>
            <person name="Takezawa D."/>
            <person name="Tomogane H."/>
            <person name="Tsuzuki M."/>
            <person name="Ueda T."/>
            <person name="Umeda M."/>
            <person name="Ward J.M."/>
            <person name="Watanabe Y."/>
            <person name="Yazaki K."/>
            <person name="Yokoyama R."/>
            <person name="Yoshitake Y."/>
            <person name="Yotsui I."/>
            <person name="Zachgo S."/>
            <person name="Schmutz J."/>
        </authorList>
    </citation>
    <scope>NUCLEOTIDE SEQUENCE [LARGE SCALE GENOMIC DNA]</scope>
    <source>
        <strain evidence="6">Tak-1</strain>
    </source>
</reference>
<dbReference type="InterPro" id="IPR044822">
    <property type="entry name" value="Myb_DNA-bind_4"/>
</dbReference>
<dbReference type="EMBL" id="KZ772829">
    <property type="protein sequence ID" value="PTQ28614.1"/>
    <property type="molecule type" value="Genomic_DNA"/>
</dbReference>
<dbReference type="InterPro" id="IPR029058">
    <property type="entry name" value="AB_hydrolase_fold"/>
</dbReference>